<protein>
    <submittedName>
        <fullName evidence="1">Uncharacterized protein</fullName>
    </submittedName>
</protein>
<dbReference type="AlphaFoldDB" id="A0AAV3ZMF1"/>
<organism evidence="1 2">
    <name type="scientific">Plakobranchus ocellatus</name>
    <dbReference type="NCBI Taxonomy" id="259542"/>
    <lineage>
        <taxon>Eukaryota</taxon>
        <taxon>Metazoa</taxon>
        <taxon>Spiralia</taxon>
        <taxon>Lophotrochozoa</taxon>
        <taxon>Mollusca</taxon>
        <taxon>Gastropoda</taxon>
        <taxon>Heterobranchia</taxon>
        <taxon>Euthyneura</taxon>
        <taxon>Panpulmonata</taxon>
        <taxon>Sacoglossa</taxon>
        <taxon>Placobranchoidea</taxon>
        <taxon>Plakobranchidae</taxon>
        <taxon>Plakobranchus</taxon>
    </lineage>
</organism>
<gene>
    <name evidence="1" type="ORF">PoB_002221200</name>
</gene>
<evidence type="ECO:0000313" key="1">
    <source>
        <dbReference type="EMBL" id="GFN95706.1"/>
    </source>
</evidence>
<reference evidence="1 2" key="1">
    <citation type="journal article" date="2021" name="Elife">
        <title>Chloroplast acquisition without the gene transfer in kleptoplastic sea slugs, Plakobranchus ocellatus.</title>
        <authorList>
            <person name="Maeda T."/>
            <person name="Takahashi S."/>
            <person name="Yoshida T."/>
            <person name="Shimamura S."/>
            <person name="Takaki Y."/>
            <person name="Nagai Y."/>
            <person name="Toyoda A."/>
            <person name="Suzuki Y."/>
            <person name="Arimoto A."/>
            <person name="Ishii H."/>
            <person name="Satoh N."/>
            <person name="Nishiyama T."/>
            <person name="Hasebe M."/>
            <person name="Maruyama T."/>
            <person name="Minagawa J."/>
            <person name="Obokata J."/>
            <person name="Shigenobu S."/>
        </authorList>
    </citation>
    <scope>NUCLEOTIDE SEQUENCE [LARGE SCALE GENOMIC DNA]</scope>
</reference>
<dbReference type="Proteomes" id="UP000735302">
    <property type="component" value="Unassembled WGS sequence"/>
</dbReference>
<sequence length="92" mass="10543">MTQNPNIDSSWLGVLNHQTYYAEGRGRRLPAYRRCSSPNQVPIQRPVMNKEKARGTNWALIRESIVLSYSSDNKAGHSSLSRTIVPVRWEFP</sequence>
<accession>A0AAV3ZMF1</accession>
<evidence type="ECO:0000313" key="2">
    <source>
        <dbReference type="Proteomes" id="UP000735302"/>
    </source>
</evidence>
<comment type="caution">
    <text evidence="1">The sequence shown here is derived from an EMBL/GenBank/DDBJ whole genome shotgun (WGS) entry which is preliminary data.</text>
</comment>
<dbReference type="EMBL" id="BLXT01002524">
    <property type="protein sequence ID" value="GFN95706.1"/>
    <property type="molecule type" value="Genomic_DNA"/>
</dbReference>
<name>A0AAV3ZMF1_9GAST</name>
<proteinExistence type="predicted"/>
<keyword evidence="2" id="KW-1185">Reference proteome</keyword>